<feature type="domain" description="PHD-type" evidence="8">
    <location>
        <begin position="351"/>
        <end position="398"/>
    </location>
</feature>
<feature type="compositionally biased region" description="Pro residues" evidence="7">
    <location>
        <begin position="289"/>
        <end position="299"/>
    </location>
</feature>
<dbReference type="PROSITE" id="PS51414">
    <property type="entry name" value="HSR"/>
    <property type="match status" value="1"/>
</dbReference>
<dbReference type="InterPro" id="IPR000770">
    <property type="entry name" value="SAND_dom"/>
</dbReference>
<dbReference type="Gene3D" id="3.30.40.10">
    <property type="entry name" value="Zinc/RING finger domain, C3HC4 (zinc finger)"/>
    <property type="match status" value="2"/>
</dbReference>
<dbReference type="InterPro" id="IPR008087">
    <property type="entry name" value="AIRE"/>
</dbReference>
<dbReference type="Proteomes" id="UP001652624">
    <property type="component" value="Chromosome 9"/>
</dbReference>
<feature type="region of interest" description="Disordered" evidence="7">
    <location>
        <begin position="237"/>
        <end position="348"/>
    </location>
</feature>
<feature type="region of interest" description="Disordered" evidence="7">
    <location>
        <begin position="522"/>
        <end position="546"/>
    </location>
</feature>
<evidence type="ECO:0000256" key="6">
    <source>
        <dbReference type="PROSITE-ProRule" id="PRU00146"/>
    </source>
</evidence>
<keyword evidence="5" id="KW-0238">DNA-binding</keyword>
<dbReference type="InterPro" id="IPR013083">
    <property type="entry name" value="Znf_RING/FYVE/PHD"/>
</dbReference>
<dbReference type="InterPro" id="IPR019787">
    <property type="entry name" value="Znf_PHD-finger"/>
</dbReference>
<evidence type="ECO:0000313" key="12">
    <source>
        <dbReference type="RefSeq" id="XP_060052968.1"/>
    </source>
</evidence>
<evidence type="ECO:0000256" key="7">
    <source>
        <dbReference type="SAM" id="MobiDB-lite"/>
    </source>
</evidence>
<dbReference type="Pfam" id="PF03172">
    <property type="entry name" value="HSR"/>
    <property type="match status" value="1"/>
</dbReference>
<feature type="region of interest" description="Disordered" evidence="7">
    <location>
        <begin position="108"/>
        <end position="190"/>
    </location>
</feature>
<feature type="compositionally biased region" description="Low complexity" evidence="7">
    <location>
        <begin position="274"/>
        <end position="285"/>
    </location>
</feature>
<dbReference type="RefSeq" id="XP_060052968.1">
    <property type="nucleotide sequence ID" value="XM_060196985.1"/>
</dbReference>
<keyword evidence="3 6" id="KW-0863">Zinc-finger</keyword>
<organism evidence="11 12">
    <name type="scientific">Erinaceus europaeus</name>
    <name type="common">Western European hedgehog</name>
    <dbReference type="NCBI Taxonomy" id="9365"/>
    <lineage>
        <taxon>Eukaryota</taxon>
        <taxon>Metazoa</taxon>
        <taxon>Chordata</taxon>
        <taxon>Craniata</taxon>
        <taxon>Vertebrata</taxon>
        <taxon>Euteleostomi</taxon>
        <taxon>Mammalia</taxon>
        <taxon>Eutheria</taxon>
        <taxon>Laurasiatheria</taxon>
        <taxon>Eulipotyphla</taxon>
        <taxon>Erinaceidae</taxon>
        <taxon>Erinaceinae</taxon>
        <taxon>Erinaceus</taxon>
    </lineage>
</organism>
<dbReference type="SMART" id="SM00258">
    <property type="entry name" value="SAND"/>
    <property type="match status" value="1"/>
</dbReference>
<dbReference type="PANTHER" id="PTHR46386:SF11">
    <property type="entry name" value="AUTOIMMUNE REGULATOR"/>
    <property type="match status" value="1"/>
</dbReference>
<evidence type="ECO:0000256" key="3">
    <source>
        <dbReference type="ARBA" id="ARBA00022771"/>
    </source>
</evidence>
<evidence type="ECO:0000259" key="8">
    <source>
        <dbReference type="PROSITE" id="PS50016"/>
    </source>
</evidence>
<keyword evidence="4" id="KW-0862">Zinc</keyword>
<accession>A0ABM3XVX9</accession>
<name>A0ABM3XVX9_ERIEU</name>
<feature type="compositionally biased region" description="Gly residues" evidence="7">
    <location>
        <begin position="318"/>
        <end position="330"/>
    </location>
</feature>
<evidence type="ECO:0000256" key="4">
    <source>
        <dbReference type="ARBA" id="ARBA00022833"/>
    </source>
</evidence>
<dbReference type="PROSITE" id="PS50016">
    <property type="entry name" value="ZF_PHD_2"/>
    <property type="match status" value="1"/>
</dbReference>
<keyword evidence="1" id="KW-0597">Phosphoprotein</keyword>
<dbReference type="PROSITE" id="PS50864">
    <property type="entry name" value="SAND"/>
    <property type="match status" value="1"/>
</dbReference>
<dbReference type="GeneID" id="132540213"/>
<dbReference type="PROSITE" id="PS01359">
    <property type="entry name" value="ZF_PHD_1"/>
    <property type="match status" value="1"/>
</dbReference>
<evidence type="ECO:0000313" key="11">
    <source>
        <dbReference type="Proteomes" id="UP001652624"/>
    </source>
</evidence>
<dbReference type="Pfam" id="PF00628">
    <property type="entry name" value="PHD"/>
    <property type="match status" value="1"/>
</dbReference>
<dbReference type="InterPro" id="IPR019786">
    <property type="entry name" value="Zinc_finger_PHD-type_CS"/>
</dbReference>
<dbReference type="InterPro" id="IPR001965">
    <property type="entry name" value="Znf_PHD"/>
</dbReference>
<feature type="domain" description="SAND" evidence="9">
    <location>
        <begin position="187"/>
        <end position="278"/>
    </location>
</feature>
<dbReference type="InterPro" id="IPR010919">
    <property type="entry name" value="SAND-like_dom_sf"/>
</dbReference>
<feature type="compositionally biased region" description="Gly residues" evidence="7">
    <location>
        <begin position="255"/>
        <end position="268"/>
    </location>
</feature>
<keyword evidence="11" id="KW-1185">Reference proteome</keyword>
<evidence type="ECO:0000259" key="9">
    <source>
        <dbReference type="PROSITE" id="PS50864"/>
    </source>
</evidence>
<reference evidence="12" key="1">
    <citation type="submission" date="2025-08" db="UniProtKB">
        <authorList>
            <consortium name="RefSeq"/>
        </authorList>
    </citation>
    <scope>IDENTIFICATION</scope>
</reference>
<feature type="domain" description="HSR" evidence="10">
    <location>
        <begin position="1"/>
        <end position="111"/>
    </location>
</feature>
<dbReference type="SUPFAM" id="SSF57903">
    <property type="entry name" value="FYVE/PHD zinc finger"/>
    <property type="match status" value="2"/>
</dbReference>
<protein>
    <submittedName>
        <fullName evidence="12">Autoimmune regulator</fullName>
    </submittedName>
</protein>
<evidence type="ECO:0000259" key="10">
    <source>
        <dbReference type="PROSITE" id="PS51414"/>
    </source>
</evidence>
<sequence>MAGDSRPGGDGLLRRLLRLYRTEIAVAVDRAFPLLHALADHGVVPEDKFQETLRLGEQEGCPQALHRLLSWLLTRDSGAILDFWKVLFKNYNLESYAGLQAVRDSFPRDVDLSQPPRGRKPPASPKVSAPLPPPRPHKRKVMEEPRAPPAAPAPRSTCSPGSHGKAKPPRKPESSLDPPHTPLGNGLQSVSASVQRAVAVSSGEAPGTRGALGGVLLQQVFESGGTKKCVQVGGEFYSPGKLLDPPGGRGKARGNMGGTGGGGGGGGLKTVVRAKGAQSAASGAADPRGAPPGKVPTPQAPRGSRGRWRPAGRVEGLRGPGWGRWGGGPGLHPAPGGRVRVPHPRPRQKNEDECAVCRDGGELICCDGCPRAFHLGCLAPPLRAIPSGTWRCSGCLQGRPPRDLPPAEEPPPPEPPVDSRVVLGQQVTEARSLPGGPPTVTYRHLLPLPEPDTPTLHPLLSGVPEGPQGPPLPARCGVCGDSRDSLRCELCGAAFHPHCHFPGGARSGPAVHCKSCSGDPGPVPGEGTPTPPKAADGAGTSEPGLHRDDLESLLSEHAFDGLLQWAIHSMTRPLGDSPGFPS</sequence>
<dbReference type="SMART" id="SM00249">
    <property type="entry name" value="PHD"/>
    <property type="match status" value="2"/>
</dbReference>
<evidence type="ECO:0000256" key="2">
    <source>
        <dbReference type="ARBA" id="ARBA00022723"/>
    </source>
</evidence>
<dbReference type="InterPro" id="IPR043563">
    <property type="entry name" value="Sp110/Sp140/Sp140L-like"/>
</dbReference>
<dbReference type="CDD" id="cd15539">
    <property type="entry name" value="PHD1_AIRE"/>
    <property type="match status" value="1"/>
</dbReference>
<dbReference type="InterPro" id="IPR042580">
    <property type="entry name" value="AIRE_PHD2"/>
</dbReference>
<dbReference type="InterPro" id="IPR011011">
    <property type="entry name" value="Znf_FYVE_PHD"/>
</dbReference>
<dbReference type="CDD" id="cd15540">
    <property type="entry name" value="PHD2_AIRE"/>
    <property type="match status" value="1"/>
</dbReference>
<keyword evidence="2" id="KW-0479">Metal-binding</keyword>
<evidence type="ECO:0000256" key="1">
    <source>
        <dbReference type="ARBA" id="ARBA00022553"/>
    </source>
</evidence>
<dbReference type="SUPFAM" id="SSF63763">
    <property type="entry name" value="SAND domain-like"/>
    <property type="match status" value="1"/>
</dbReference>
<dbReference type="PANTHER" id="PTHR46386">
    <property type="entry name" value="NUCLEAR BODY PROTEIN SP140"/>
    <property type="match status" value="1"/>
</dbReference>
<dbReference type="Gene3D" id="3.10.390.10">
    <property type="entry name" value="SAND domain-like"/>
    <property type="match status" value="1"/>
</dbReference>
<dbReference type="InterPro" id="IPR004865">
    <property type="entry name" value="HSR_dom"/>
</dbReference>
<dbReference type="PRINTS" id="PR01711">
    <property type="entry name" value="AIREGULATOR"/>
</dbReference>
<evidence type="ECO:0000256" key="5">
    <source>
        <dbReference type="ARBA" id="ARBA00023125"/>
    </source>
</evidence>
<gene>
    <name evidence="12" type="primary">AIRE</name>
</gene>
<proteinExistence type="predicted"/>